<name>A0AA38INU0_9CUCU</name>
<accession>A0AA38INU0</accession>
<keyword evidence="3" id="KW-1185">Reference proteome</keyword>
<gene>
    <name evidence="2" type="ORF">Zmor_009167</name>
</gene>
<dbReference type="EMBL" id="JALNTZ010000003">
    <property type="protein sequence ID" value="KAJ3657357.1"/>
    <property type="molecule type" value="Genomic_DNA"/>
</dbReference>
<comment type="caution">
    <text evidence="2">The sequence shown here is derived from an EMBL/GenBank/DDBJ whole genome shotgun (WGS) entry which is preliminary data.</text>
</comment>
<evidence type="ECO:0000256" key="1">
    <source>
        <dbReference type="SAM" id="MobiDB-lite"/>
    </source>
</evidence>
<protein>
    <submittedName>
        <fullName evidence="2">Uncharacterized protein</fullName>
    </submittedName>
</protein>
<organism evidence="2 3">
    <name type="scientific">Zophobas morio</name>
    <dbReference type="NCBI Taxonomy" id="2755281"/>
    <lineage>
        <taxon>Eukaryota</taxon>
        <taxon>Metazoa</taxon>
        <taxon>Ecdysozoa</taxon>
        <taxon>Arthropoda</taxon>
        <taxon>Hexapoda</taxon>
        <taxon>Insecta</taxon>
        <taxon>Pterygota</taxon>
        <taxon>Neoptera</taxon>
        <taxon>Endopterygota</taxon>
        <taxon>Coleoptera</taxon>
        <taxon>Polyphaga</taxon>
        <taxon>Cucujiformia</taxon>
        <taxon>Tenebrionidae</taxon>
        <taxon>Zophobas</taxon>
    </lineage>
</organism>
<evidence type="ECO:0000313" key="3">
    <source>
        <dbReference type="Proteomes" id="UP001168821"/>
    </source>
</evidence>
<dbReference type="Proteomes" id="UP001168821">
    <property type="component" value="Unassembled WGS sequence"/>
</dbReference>
<dbReference type="AlphaFoldDB" id="A0AA38INU0"/>
<sequence length="89" mass="10017">MSNGQVQPERGRASTDSLPAAIRRRINPTCNTAGWDFIFSTPFTTKRDAPDFGERINNRMESTMGGFVKIKILNAGIQLLLAWLHHNFI</sequence>
<feature type="region of interest" description="Disordered" evidence="1">
    <location>
        <begin position="1"/>
        <end position="20"/>
    </location>
</feature>
<evidence type="ECO:0000313" key="2">
    <source>
        <dbReference type="EMBL" id="KAJ3657357.1"/>
    </source>
</evidence>
<reference evidence="2" key="1">
    <citation type="journal article" date="2023" name="G3 (Bethesda)">
        <title>Whole genome assemblies of Zophobas morio and Tenebrio molitor.</title>
        <authorList>
            <person name="Kaur S."/>
            <person name="Stinson S.A."/>
            <person name="diCenzo G.C."/>
        </authorList>
    </citation>
    <scope>NUCLEOTIDE SEQUENCE</scope>
    <source>
        <strain evidence="2">QUZm001</strain>
    </source>
</reference>
<proteinExistence type="predicted"/>